<organism evidence="6 7">
    <name type="scientific">Microvirga tunisiensis</name>
    <dbReference type="NCBI Taxonomy" id="2108360"/>
    <lineage>
        <taxon>Bacteria</taxon>
        <taxon>Pseudomonadati</taxon>
        <taxon>Pseudomonadota</taxon>
        <taxon>Alphaproteobacteria</taxon>
        <taxon>Hyphomicrobiales</taxon>
        <taxon>Methylobacteriaceae</taxon>
        <taxon>Microvirga</taxon>
    </lineage>
</organism>
<dbReference type="Pfam" id="PF25954">
    <property type="entry name" value="Beta-barrel_RND_2"/>
    <property type="match status" value="1"/>
</dbReference>
<dbReference type="Gene3D" id="2.40.420.20">
    <property type="match status" value="1"/>
</dbReference>
<dbReference type="InterPro" id="IPR006143">
    <property type="entry name" value="RND_pump_MFP"/>
</dbReference>
<evidence type="ECO:0000313" key="6">
    <source>
        <dbReference type="EMBL" id="MPR25170.1"/>
    </source>
</evidence>
<dbReference type="InterPro" id="IPR058624">
    <property type="entry name" value="MdtA-like_HH"/>
</dbReference>
<gene>
    <name evidence="6" type="ORF">FS320_07950</name>
</gene>
<keyword evidence="7" id="KW-1185">Reference proteome</keyword>
<dbReference type="RefSeq" id="WP_152710626.1">
    <property type="nucleotide sequence ID" value="NZ_VOSJ01000017.1"/>
</dbReference>
<dbReference type="OrthoDB" id="9813967at2"/>
<evidence type="ECO:0000259" key="4">
    <source>
        <dbReference type="Pfam" id="PF25954"/>
    </source>
</evidence>
<proteinExistence type="inferred from homology"/>
<feature type="domain" description="Multidrug resistance protein MdtA-like C-terminal permuted SH3" evidence="5">
    <location>
        <begin position="296"/>
        <end position="356"/>
    </location>
</feature>
<comment type="caution">
    <text evidence="6">The sequence shown here is derived from an EMBL/GenBank/DDBJ whole genome shotgun (WGS) entry which is preliminary data.</text>
</comment>
<dbReference type="NCBIfam" id="TIGR01730">
    <property type="entry name" value="RND_mfp"/>
    <property type="match status" value="1"/>
</dbReference>
<keyword evidence="2" id="KW-0175">Coiled coil</keyword>
<dbReference type="Gene3D" id="1.10.287.470">
    <property type="entry name" value="Helix hairpin bin"/>
    <property type="match status" value="1"/>
</dbReference>
<accession>A0A5N7MET9</accession>
<feature type="domain" description="Multidrug resistance protein MdtA-like alpha-helical hairpin" evidence="3">
    <location>
        <begin position="111"/>
        <end position="180"/>
    </location>
</feature>
<dbReference type="Gene3D" id="2.40.30.170">
    <property type="match status" value="1"/>
</dbReference>
<dbReference type="GO" id="GO:0015562">
    <property type="term" value="F:efflux transmembrane transporter activity"/>
    <property type="evidence" value="ECO:0007669"/>
    <property type="project" value="TreeGrafter"/>
</dbReference>
<protein>
    <submittedName>
        <fullName evidence="6">Efflux RND transporter periplasmic adaptor subunit</fullName>
    </submittedName>
</protein>
<dbReference type="SUPFAM" id="SSF111369">
    <property type="entry name" value="HlyD-like secretion proteins"/>
    <property type="match status" value="1"/>
</dbReference>
<comment type="similarity">
    <text evidence="1">Belongs to the membrane fusion protein (MFP) (TC 8.A.1) family.</text>
</comment>
<dbReference type="Pfam" id="PF25876">
    <property type="entry name" value="HH_MFP_RND"/>
    <property type="match status" value="1"/>
</dbReference>
<dbReference type="Gene3D" id="2.40.50.100">
    <property type="match status" value="1"/>
</dbReference>
<evidence type="ECO:0000259" key="5">
    <source>
        <dbReference type="Pfam" id="PF25967"/>
    </source>
</evidence>
<evidence type="ECO:0000313" key="7">
    <source>
        <dbReference type="Proteomes" id="UP000403266"/>
    </source>
</evidence>
<dbReference type="AlphaFoldDB" id="A0A5N7MET9"/>
<evidence type="ECO:0000256" key="1">
    <source>
        <dbReference type="ARBA" id="ARBA00009477"/>
    </source>
</evidence>
<dbReference type="EMBL" id="VOSK01000018">
    <property type="protein sequence ID" value="MPR25170.1"/>
    <property type="molecule type" value="Genomic_DNA"/>
</dbReference>
<dbReference type="InterPro" id="IPR058792">
    <property type="entry name" value="Beta-barrel_RND_2"/>
</dbReference>
<evidence type="ECO:0000259" key="3">
    <source>
        <dbReference type="Pfam" id="PF25876"/>
    </source>
</evidence>
<dbReference type="Pfam" id="PF25967">
    <property type="entry name" value="RND-MFP_C"/>
    <property type="match status" value="1"/>
</dbReference>
<feature type="domain" description="CusB-like beta-barrel" evidence="4">
    <location>
        <begin position="236"/>
        <end position="285"/>
    </location>
</feature>
<sequence length="386" mass="41187">MTDMTALTSRLTAWVRPGPAMTAVILSGLAACGQSEPSPPDMGRPVDVVSVEASKLANDIQLSGEIQAENNVALAFRIGGRVVERPVNVGNRISTGQIVARLDPQTEQNALTAAKATLSAARGEVSTTRSAFDRQEQLMAQGFTTRPRFDQALQARNTAESSLEDAEAQVELARDRLGFTELRSSTAGVVTARSAEPGEVVQPGQAIVRLARDDGRDAVFNVPARFLERQDEDPVIRVALADDRSVVAVGRVREIAAQADPVTRTFQVRVSLQNPPEAMRLGSTVIGTIELLSPAVIAVPASALTRAGQSPALWIVDPATSTVSLRTVDILRFDSDRAIISHGLDPDDVVVTGGVQALHPGQRVAPIRTRPTTAREQRAGAMSRFK</sequence>
<reference evidence="6 7" key="1">
    <citation type="journal article" date="2019" name="Syst. Appl. Microbiol.">
        <title>Microvirga tunisiensis sp. nov., a root nodule symbiotic bacterium isolated from Lupinus micranthus and L. luteus grown in Northern Tunisia.</title>
        <authorList>
            <person name="Msaddak A."/>
            <person name="Rejili M."/>
            <person name="Duran D."/>
            <person name="Mars M."/>
            <person name="Palacios J.M."/>
            <person name="Ruiz-Argueso T."/>
            <person name="Rey L."/>
            <person name="Imperial J."/>
        </authorList>
    </citation>
    <scope>NUCLEOTIDE SEQUENCE [LARGE SCALE GENOMIC DNA]</scope>
    <source>
        <strain evidence="6 7">Lmie10</strain>
    </source>
</reference>
<dbReference type="PANTHER" id="PTHR30469:SF38">
    <property type="entry name" value="HLYD FAMILY SECRETION PROTEIN"/>
    <property type="match status" value="1"/>
</dbReference>
<dbReference type="Proteomes" id="UP000403266">
    <property type="component" value="Unassembled WGS sequence"/>
</dbReference>
<dbReference type="GO" id="GO:1990281">
    <property type="term" value="C:efflux pump complex"/>
    <property type="evidence" value="ECO:0007669"/>
    <property type="project" value="TreeGrafter"/>
</dbReference>
<dbReference type="PANTHER" id="PTHR30469">
    <property type="entry name" value="MULTIDRUG RESISTANCE PROTEIN MDTA"/>
    <property type="match status" value="1"/>
</dbReference>
<feature type="coiled-coil region" evidence="2">
    <location>
        <begin position="149"/>
        <end position="183"/>
    </location>
</feature>
<evidence type="ECO:0000256" key="2">
    <source>
        <dbReference type="SAM" id="Coils"/>
    </source>
</evidence>
<name>A0A5N7MET9_9HYPH</name>
<dbReference type="InterPro" id="IPR058627">
    <property type="entry name" value="MdtA-like_C"/>
</dbReference>